<evidence type="ECO:0000256" key="2">
    <source>
        <dbReference type="ARBA" id="ARBA00010877"/>
    </source>
</evidence>
<comment type="subcellular location">
    <subcellularLocation>
        <location evidence="1">Mitochondrion inner membrane</location>
    </subcellularLocation>
</comment>
<feature type="compositionally biased region" description="Pro residues" evidence="8">
    <location>
        <begin position="174"/>
        <end position="188"/>
    </location>
</feature>
<keyword evidence="6" id="KW-0496">Mitochondrion</keyword>
<reference evidence="9" key="1">
    <citation type="submission" date="2021-02" db="EMBL/GenBank/DDBJ databases">
        <title>First Annotated Genome of the Yellow-green Alga Tribonema minus.</title>
        <authorList>
            <person name="Mahan K.M."/>
        </authorList>
    </citation>
    <scope>NUCLEOTIDE SEQUENCE</scope>
    <source>
        <strain evidence="9">UTEX B ZZ1240</strain>
    </source>
</reference>
<evidence type="ECO:0000256" key="6">
    <source>
        <dbReference type="ARBA" id="ARBA00023128"/>
    </source>
</evidence>
<keyword evidence="7" id="KW-0472">Membrane</keyword>
<feature type="compositionally biased region" description="Low complexity" evidence="8">
    <location>
        <begin position="235"/>
        <end position="271"/>
    </location>
</feature>
<feature type="compositionally biased region" description="Low complexity" evidence="8">
    <location>
        <begin position="21"/>
        <end position="43"/>
    </location>
</feature>
<keyword evidence="5" id="KW-1133">Transmembrane helix</keyword>
<dbReference type="InterPro" id="IPR019133">
    <property type="entry name" value="MIC60"/>
</dbReference>
<dbReference type="GO" id="GO:0061617">
    <property type="term" value="C:MICOS complex"/>
    <property type="evidence" value="ECO:0007669"/>
    <property type="project" value="TreeGrafter"/>
</dbReference>
<sequence length="708" mass="71444">MQPAVPLSGAAPRVPPPLSRAQGAAGSTPAAPPQGAASAAGASASGGGGGSTGRLLLLATGITGTAIFVGYAKVPAFKSLLTERGIDMPEPVHGLYRKLGWEGGATAAGADAPAAAAAAPPPKRAAAPAPPAPAPAPGSSSGSSAQVQVARRHTAKQADTAGGGGAAPAAARRAPPPITSPEPAPPAPLAAVKLPMSSGDVAEVLHKSADPSKAAAGGGEAGGGGGGGGAREEAAAAPAAAAADARSPAAQEEATAEQQQQPQRQQERLQAAQEGVFDAGAALRRELDASVLGDLDSLDASILANLDSLDATALRYRLVQLAAEVQDSLDATALRYRLVRLLDTTALRYRLVQLAAEMQDRTKWEALRLQQSLRAAEEEAGRHYLSLLSQQEVEAAEKLKTELLAQEARLLGQQARSYDDAVRAQMRAQETELAAKYSTVRRDGANDGAADGAPLAGICCGSAQLQTELSALRRGAAHDAEERQAALADMRVQVKHRSDACAAAPLARDQQEAIELAWRAVGDPERDSAAVHRVTAAALALAERLATSAPAAAELASLRALAAADGTASATAAAVPAAAAAAGVPTAAELRARFPRVRAECLRAALVPGGEDAGLARQAVGAALAAVTLKRRGMVEGAGADDALTRAEHLADAGDLRGAVRELKALQGLAAVTARDWVADAEARLATDAAVAALRARVALLNLQKASP</sequence>
<feature type="compositionally biased region" description="Pro residues" evidence="8">
    <location>
        <begin position="119"/>
        <end position="136"/>
    </location>
</feature>
<evidence type="ECO:0000313" key="10">
    <source>
        <dbReference type="Proteomes" id="UP000664859"/>
    </source>
</evidence>
<dbReference type="EMBL" id="JAFCMP010000090">
    <property type="protein sequence ID" value="KAG5187291.1"/>
    <property type="molecule type" value="Genomic_DNA"/>
</dbReference>
<feature type="region of interest" description="Disordered" evidence="8">
    <location>
        <begin position="1"/>
        <end position="46"/>
    </location>
</feature>
<feature type="region of interest" description="Disordered" evidence="8">
    <location>
        <begin position="209"/>
        <end position="271"/>
    </location>
</feature>
<evidence type="ECO:0000313" key="9">
    <source>
        <dbReference type="EMBL" id="KAG5187291.1"/>
    </source>
</evidence>
<dbReference type="PANTHER" id="PTHR15415">
    <property type="entry name" value="MITOFILIN"/>
    <property type="match status" value="1"/>
</dbReference>
<protein>
    <submittedName>
        <fullName evidence="9">Mitochondrial inner membrane protein-domain-containing protein</fullName>
    </submittedName>
</protein>
<dbReference type="AlphaFoldDB" id="A0A835Z5T1"/>
<feature type="region of interest" description="Disordered" evidence="8">
    <location>
        <begin position="112"/>
        <end position="192"/>
    </location>
</feature>
<dbReference type="PANTHER" id="PTHR15415:SF7">
    <property type="entry name" value="MICOS COMPLEX SUBUNIT MIC60"/>
    <property type="match status" value="1"/>
</dbReference>
<keyword evidence="3" id="KW-0812">Transmembrane</keyword>
<comment type="similarity">
    <text evidence="2">Belongs to the MICOS complex subunit Mic60 family.</text>
</comment>
<dbReference type="GO" id="GO:0042407">
    <property type="term" value="P:cristae formation"/>
    <property type="evidence" value="ECO:0007669"/>
    <property type="project" value="TreeGrafter"/>
</dbReference>
<keyword evidence="4" id="KW-0999">Mitochondrion inner membrane</keyword>
<evidence type="ECO:0000256" key="4">
    <source>
        <dbReference type="ARBA" id="ARBA00022792"/>
    </source>
</evidence>
<keyword evidence="10" id="KW-1185">Reference proteome</keyword>
<evidence type="ECO:0000256" key="1">
    <source>
        <dbReference type="ARBA" id="ARBA00004273"/>
    </source>
</evidence>
<accession>A0A835Z5T1</accession>
<name>A0A835Z5T1_9STRA</name>
<dbReference type="OrthoDB" id="10261039at2759"/>
<dbReference type="Pfam" id="PF09731">
    <property type="entry name" value="Mitofilin"/>
    <property type="match status" value="1"/>
</dbReference>
<organism evidence="9 10">
    <name type="scientific">Tribonema minus</name>
    <dbReference type="NCBI Taxonomy" id="303371"/>
    <lineage>
        <taxon>Eukaryota</taxon>
        <taxon>Sar</taxon>
        <taxon>Stramenopiles</taxon>
        <taxon>Ochrophyta</taxon>
        <taxon>PX clade</taxon>
        <taxon>Xanthophyceae</taxon>
        <taxon>Tribonematales</taxon>
        <taxon>Tribonemataceae</taxon>
        <taxon>Tribonema</taxon>
    </lineage>
</organism>
<evidence type="ECO:0000256" key="8">
    <source>
        <dbReference type="SAM" id="MobiDB-lite"/>
    </source>
</evidence>
<feature type="compositionally biased region" description="Gly residues" evidence="8">
    <location>
        <begin position="216"/>
        <end position="229"/>
    </location>
</feature>
<comment type="caution">
    <text evidence="9">The sequence shown here is derived from an EMBL/GenBank/DDBJ whole genome shotgun (WGS) entry which is preliminary data.</text>
</comment>
<gene>
    <name evidence="9" type="ORF">JKP88DRAFT_307530</name>
</gene>
<evidence type="ECO:0000256" key="7">
    <source>
        <dbReference type="ARBA" id="ARBA00023136"/>
    </source>
</evidence>
<evidence type="ECO:0000256" key="3">
    <source>
        <dbReference type="ARBA" id="ARBA00022692"/>
    </source>
</evidence>
<dbReference type="Proteomes" id="UP000664859">
    <property type="component" value="Unassembled WGS sequence"/>
</dbReference>
<proteinExistence type="inferred from homology"/>
<evidence type="ECO:0000256" key="5">
    <source>
        <dbReference type="ARBA" id="ARBA00022989"/>
    </source>
</evidence>